<evidence type="ECO:0000313" key="11">
    <source>
        <dbReference type="Proteomes" id="UP000030651"/>
    </source>
</evidence>
<feature type="active site" evidence="7">
    <location>
        <position position="451"/>
    </location>
</feature>
<evidence type="ECO:0000313" key="10">
    <source>
        <dbReference type="EMBL" id="ETS80158.1"/>
    </source>
</evidence>
<dbReference type="PANTHER" id="PTHR21227:SF0">
    <property type="entry name" value="TRNA-SPLICING ENDONUCLEASE SUBUNIT SEN2"/>
    <property type="match status" value="1"/>
</dbReference>
<dbReference type="PIRSF" id="PIRSF011789">
    <property type="entry name" value="tRNA_splic_SEN2"/>
    <property type="match status" value="1"/>
</dbReference>
<dbReference type="InParanoid" id="W3X201"/>
<feature type="compositionally biased region" description="Low complexity" evidence="8">
    <location>
        <begin position="20"/>
        <end position="37"/>
    </location>
</feature>
<comment type="similarity">
    <text evidence="1">Belongs to the tRNA-intron endonuclease family.</text>
</comment>
<protein>
    <recommendedName>
        <fullName evidence="2">tRNA-intron lyase</fullName>
        <ecNumber evidence="2">4.6.1.16</ecNumber>
    </recommendedName>
    <alternativeName>
        <fullName evidence="5">tRNA-intron endonuclease Sen2</fullName>
    </alternativeName>
</protein>
<organism evidence="10 11">
    <name type="scientific">Pestalotiopsis fici (strain W106-1 / CGMCC3.15140)</name>
    <dbReference type="NCBI Taxonomy" id="1229662"/>
    <lineage>
        <taxon>Eukaryota</taxon>
        <taxon>Fungi</taxon>
        <taxon>Dikarya</taxon>
        <taxon>Ascomycota</taxon>
        <taxon>Pezizomycotina</taxon>
        <taxon>Sordariomycetes</taxon>
        <taxon>Xylariomycetidae</taxon>
        <taxon>Amphisphaeriales</taxon>
        <taxon>Sporocadaceae</taxon>
        <taxon>Pestalotiopsis</taxon>
    </lineage>
</organism>
<name>W3X201_PESFW</name>
<dbReference type="OrthoDB" id="10249562at2759"/>
<evidence type="ECO:0000256" key="8">
    <source>
        <dbReference type="SAM" id="MobiDB-lite"/>
    </source>
</evidence>
<dbReference type="GO" id="GO:0000214">
    <property type="term" value="C:tRNA-intron endonuclease complex"/>
    <property type="evidence" value="ECO:0007669"/>
    <property type="project" value="InterPro"/>
</dbReference>
<feature type="domain" description="tRNA intron endonuclease catalytic" evidence="9">
    <location>
        <begin position="413"/>
        <end position="501"/>
    </location>
</feature>
<dbReference type="GO" id="GO:0000379">
    <property type="term" value="P:tRNA-type intron splice site recognition and cleavage"/>
    <property type="evidence" value="ECO:0007669"/>
    <property type="project" value="TreeGrafter"/>
</dbReference>
<dbReference type="eggNOG" id="KOG4685">
    <property type="taxonomic scope" value="Eukaryota"/>
</dbReference>
<dbReference type="PANTHER" id="PTHR21227">
    <property type="entry name" value="TRNA-SPLICING ENDONUCLEASE SUBUNIT SEN2"/>
    <property type="match status" value="1"/>
</dbReference>
<evidence type="ECO:0000256" key="1">
    <source>
        <dbReference type="ARBA" id="ARBA00008078"/>
    </source>
</evidence>
<dbReference type="Gene3D" id="3.40.1350.10">
    <property type="match status" value="1"/>
</dbReference>
<evidence type="ECO:0000256" key="3">
    <source>
        <dbReference type="ARBA" id="ARBA00022694"/>
    </source>
</evidence>
<feature type="compositionally biased region" description="Polar residues" evidence="8">
    <location>
        <begin position="1"/>
        <end position="13"/>
    </location>
</feature>
<reference evidence="11" key="1">
    <citation type="journal article" date="2015" name="BMC Genomics">
        <title>Genomic and transcriptomic analysis of the endophytic fungus Pestalotiopsis fici reveals its lifestyle and high potential for synthesis of natural products.</title>
        <authorList>
            <person name="Wang X."/>
            <person name="Zhang X."/>
            <person name="Liu L."/>
            <person name="Xiang M."/>
            <person name="Wang W."/>
            <person name="Sun X."/>
            <person name="Che Y."/>
            <person name="Guo L."/>
            <person name="Liu G."/>
            <person name="Guo L."/>
            <person name="Wang C."/>
            <person name="Yin W.B."/>
            <person name="Stadler M."/>
            <person name="Zhang X."/>
            <person name="Liu X."/>
        </authorList>
    </citation>
    <scope>NUCLEOTIDE SEQUENCE [LARGE SCALE GENOMIC DNA]</scope>
    <source>
        <strain evidence="11">W106-1 / CGMCC3.15140</strain>
    </source>
</reference>
<dbReference type="OMA" id="AFYPNNP"/>
<dbReference type="InterPro" id="IPR006676">
    <property type="entry name" value="tRNA_splic"/>
</dbReference>
<dbReference type="NCBIfam" id="TIGR00324">
    <property type="entry name" value="endA"/>
    <property type="match status" value="1"/>
</dbReference>
<evidence type="ECO:0000256" key="2">
    <source>
        <dbReference type="ARBA" id="ARBA00012573"/>
    </source>
</evidence>
<feature type="active site" evidence="7">
    <location>
        <position position="443"/>
    </location>
</feature>
<dbReference type="EMBL" id="KI912113">
    <property type="protein sequence ID" value="ETS80158.1"/>
    <property type="molecule type" value="Genomic_DNA"/>
</dbReference>
<evidence type="ECO:0000259" key="9">
    <source>
        <dbReference type="Pfam" id="PF01974"/>
    </source>
</evidence>
<evidence type="ECO:0000256" key="5">
    <source>
        <dbReference type="ARBA" id="ARBA00032432"/>
    </source>
</evidence>
<dbReference type="CDD" id="cd22363">
    <property type="entry name" value="tRNA-intron_lyase_C"/>
    <property type="match status" value="1"/>
</dbReference>
<dbReference type="InterPro" id="IPR006677">
    <property type="entry name" value="tRNA_intron_Endonuc_cat-like"/>
</dbReference>
<dbReference type="STRING" id="1229662.W3X201"/>
<dbReference type="Proteomes" id="UP000030651">
    <property type="component" value="Unassembled WGS sequence"/>
</dbReference>
<accession>W3X201</accession>
<dbReference type="Pfam" id="PF01974">
    <property type="entry name" value="tRNA_int_endo"/>
    <property type="match status" value="1"/>
</dbReference>
<keyword evidence="3" id="KW-0819">tRNA processing</keyword>
<keyword evidence="4" id="KW-0456">Lyase</keyword>
<proteinExistence type="inferred from homology"/>
<sequence length="537" mass="60522">MADAKISTTQNGALTPPVTASADQMPPAANAAKAPAVPRGPPLWKVHELPAPIRTFPLPSFYPSNPLSFLHVAYAWIRQVLSPPREPAAVYEGVWSPAHRSVLIRDPKSIRALWEQGFYGKGHLSRSEPNWLRREQARKGAHSDHVAEVFTNKRREERIQMKWERARKEQGAILRTRYEEARIAPVEVAGLLALPNSQRELNVLIYGVDESILSDSIRVVTSSDVDPAIAIDQKTPFAPRQNGDVQRPTTPQEKDKLVLDLQDISSDRQASIKRRKSVRFSPKVESTTFQLSDPPSPSQTILGNGNGKMPDGILSSRSAVSQDSSQAPTQEHAILQMINSHIAVASEPKELVDKEHLQLTLEEAMWLSFGMGVLDVKDEESGESISVDSLFQIGREFSHCPPQSSHLQPDDPFLVHYAVYHHFRSLGWVTRPGIKFGCDWLLYHRGPAFSHAEFAVIVLPSYSGSYWRKQGRDTTDKSWHWLHMVNRVQSTALKTLVLVYVDIPAPAEEKLDIPSLLKQYKIREVMIRRWLINRNRD</sequence>
<evidence type="ECO:0000256" key="6">
    <source>
        <dbReference type="ARBA" id="ARBA00034031"/>
    </source>
</evidence>
<feature type="region of interest" description="Disordered" evidence="8">
    <location>
        <begin position="231"/>
        <end position="255"/>
    </location>
</feature>
<dbReference type="InterPro" id="IPR036167">
    <property type="entry name" value="tRNA_intron_Endo_cat-like_sf"/>
</dbReference>
<evidence type="ECO:0000256" key="4">
    <source>
        <dbReference type="ARBA" id="ARBA00023239"/>
    </source>
</evidence>
<dbReference type="GO" id="GO:0005737">
    <property type="term" value="C:cytoplasm"/>
    <property type="evidence" value="ECO:0007669"/>
    <property type="project" value="TreeGrafter"/>
</dbReference>
<dbReference type="GO" id="GO:0000213">
    <property type="term" value="F:tRNA-intron lyase activity"/>
    <property type="evidence" value="ECO:0007669"/>
    <property type="project" value="UniProtKB-EC"/>
</dbReference>
<dbReference type="AlphaFoldDB" id="W3X201"/>
<gene>
    <name evidence="10" type="ORF">PFICI_07687</name>
</gene>
<dbReference type="FunCoup" id="W3X201">
    <property type="interactions" value="61"/>
</dbReference>
<dbReference type="KEGG" id="pfy:PFICI_07687"/>
<feature type="active site" evidence="7">
    <location>
        <position position="494"/>
    </location>
</feature>
<keyword evidence="11" id="KW-1185">Reference proteome</keyword>
<dbReference type="GeneID" id="19272700"/>
<evidence type="ECO:0000256" key="7">
    <source>
        <dbReference type="PIRSR" id="PIRSR011789-1"/>
    </source>
</evidence>
<dbReference type="GO" id="GO:0003676">
    <property type="term" value="F:nucleic acid binding"/>
    <property type="evidence" value="ECO:0007669"/>
    <property type="project" value="InterPro"/>
</dbReference>
<dbReference type="FunFam" id="3.40.1350.10:FF:000007">
    <property type="entry name" value="tRNA-splicing endonuclease subunit Sen2"/>
    <property type="match status" value="1"/>
</dbReference>
<dbReference type="HOGENOM" id="CLU_012847_1_0_1"/>
<dbReference type="EC" id="4.6.1.16" evidence="2"/>
<dbReference type="RefSeq" id="XP_007834459.1">
    <property type="nucleotide sequence ID" value="XM_007836268.1"/>
</dbReference>
<dbReference type="InterPro" id="IPR016589">
    <property type="entry name" value="tRNA_splic_SEN2"/>
</dbReference>
<dbReference type="InterPro" id="IPR011856">
    <property type="entry name" value="tRNA_endonuc-like_dom_sf"/>
</dbReference>
<feature type="region of interest" description="Disordered" evidence="8">
    <location>
        <begin position="1"/>
        <end position="37"/>
    </location>
</feature>
<comment type="catalytic activity">
    <reaction evidence="6">
        <text>pretRNA = a 3'-half-tRNA molecule with a 5'-OH end + a 5'-half-tRNA molecule with a 2',3'-cyclic phosphate end + an intron with a 2',3'-cyclic phosphate and a 5'-hydroxyl terminus.</text>
        <dbReference type="EC" id="4.6.1.16"/>
    </reaction>
</comment>
<dbReference type="SUPFAM" id="SSF53032">
    <property type="entry name" value="tRNA-intron endonuclease catalytic domain-like"/>
    <property type="match status" value="1"/>
</dbReference>